<dbReference type="AlphaFoldDB" id="A0AAW0N3J5"/>
<comment type="caution">
    <text evidence="2">The sequence shown here is derived from an EMBL/GenBank/DDBJ whole genome shotgun (WGS) entry which is preliminary data.</text>
</comment>
<protein>
    <submittedName>
        <fullName evidence="2">Uncharacterized protein</fullName>
    </submittedName>
</protein>
<reference evidence="3" key="1">
    <citation type="submission" date="2024-04" db="EMBL/GenBank/DDBJ databases">
        <title>Salinicola lusitanus LLJ914,a marine bacterium isolated from the Okinawa Trough.</title>
        <authorList>
            <person name="Li J."/>
        </authorList>
    </citation>
    <scope>NUCLEOTIDE SEQUENCE [LARGE SCALE GENOMIC DNA]</scope>
</reference>
<proteinExistence type="predicted"/>
<feature type="compositionally biased region" description="Polar residues" evidence="1">
    <location>
        <begin position="130"/>
        <end position="140"/>
    </location>
</feature>
<feature type="region of interest" description="Disordered" evidence="1">
    <location>
        <begin position="114"/>
        <end position="146"/>
    </location>
</feature>
<feature type="compositionally biased region" description="Low complexity" evidence="1">
    <location>
        <begin position="34"/>
        <end position="48"/>
    </location>
</feature>
<name>A0AAW0N3J5_9GOBI</name>
<gene>
    <name evidence="2" type="ORF">WMY93_024259</name>
</gene>
<sequence length="146" mass="16137">MSNTITSTSYTQKEVRPRSEPDPGLMTKSEVHFSSSDLQSSYYSTTSSEHFCEKNLPSPPRPATYPPSHILTGPDEGPPLTTTQVDFVSFPLSKATPPSVSQQLTNMKFPLTSELHSTTHKDSYTPKRPSVSQPAANQLRSHIKMN</sequence>
<accession>A0AAW0N3J5</accession>
<feature type="compositionally biased region" description="Polar residues" evidence="1">
    <location>
        <begin position="1"/>
        <end position="12"/>
    </location>
</feature>
<organism evidence="2 3">
    <name type="scientific">Mugilogobius chulae</name>
    <name type="common">yellowstripe goby</name>
    <dbReference type="NCBI Taxonomy" id="88201"/>
    <lineage>
        <taxon>Eukaryota</taxon>
        <taxon>Metazoa</taxon>
        <taxon>Chordata</taxon>
        <taxon>Craniata</taxon>
        <taxon>Vertebrata</taxon>
        <taxon>Euteleostomi</taxon>
        <taxon>Actinopterygii</taxon>
        <taxon>Neopterygii</taxon>
        <taxon>Teleostei</taxon>
        <taxon>Neoteleostei</taxon>
        <taxon>Acanthomorphata</taxon>
        <taxon>Gobiaria</taxon>
        <taxon>Gobiiformes</taxon>
        <taxon>Gobioidei</taxon>
        <taxon>Gobiidae</taxon>
        <taxon>Gobionellinae</taxon>
        <taxon>Mugilogobius</taxon>
    </lineage>
</organism>
<feature type="region of interest" description="Disordered" evidence="1">
    <location>
        <begin position="1"/>
        <end position="80"/>
    </location>
</feature>
<dbReference type="EMBL" id="JBBPFD010000018">
    <property type="protein sequence ID" value="KAK7888699.1"/>
    <property type="molecule type" value="Genomic_DNA"/>
</dbReference>
<keyword evidence="3" id="KW-1185">Reference proteome</keyword>
<evidence type="ECO:0000313" key="2">
    <source>
        <dbReference type="EMBL" id="KAK7888699.1"/>
    </source>
</evidence>
<evidence type="ECO:0000313" key="3">
    <source>
        <dbReference type="Proteomes" id="UP001460270"/>
    </source>
</evidence>
<dbReference type="Proteomes" id="UP001460270">
    <property type="component" value="Unassembled WGS sequence"/>
</dbReference>
<evidence type="ECO:0000256" key="1">
    <source>
        <dbReference type="SAM" id="MobiDB-lite"/>
    </source>
</evidence>